<feature type="compositionally biased region" description="Acidic residues" evidence="1">
    <location>
        <begin position="346"/>
        <end position="361"/>
    </location>
</feature>
<dbReference type="SUPFAM" id="SSF49879">
    <property type="entry name" value="SMAD/FHA domain"/>
    <property type="match status" value="1"/>
</dbReference>
<feature type="region of interest" description="Disordered" evidence="1">
    <location>
        <begin position="335"/>
        <end position="361"/>
    </location>
</feature>
<dbReference type="AlphaFoldDB" id="A0AAD7MMA8"/>
<feature type="compositionally biased region" description="Basic and acidic residues" evidence="1">
    <location>
        <begin position="335"/>
        <end position="345"/>
    </location>
</feature>
<dbReference type="Gene3D" id="2.60.200.20">
    <property type="match status" value="1"/>
</dbReference>
<evidence type="ECO:0000256" key="1">
    <source>
        <dbReference type="SAM" id="MobiDB-lite"/>
    </source>
</evidence>
<organism evidence="3 4">
    <name type="scientific">Mycena maculata</name>
    <dbReference type="NCBI Taxonomy" id="230809"/>
    <lineage>
        <taxon>Eukaryota</taxon>
        <taxon>Fungi</taxon>
        <taxon>Dikarya</taxon>
        <taxon>Basidiomycota</taxon>
        <taxon>Agaricomycotina</taxon>
        <taxon>Agaricomycetes</taxon>
        <taxon>Agaricomycetidae</taxon>
        <taxon>Agaricales</taxon>
        <taxon>Marasmiineae</taxon>
        <taxon>Mycenaceae</taxon>
        <taxon>Mycena</taxon>
    </lineage>
</organism>
<proteinExistence type="predicted"/>
<dbReference type="EMBL" id="JARJLG010000249">
    <property type="protein sequence ID" value="KAJ7723283.1"/>
    <property type="molecule type" value="Genomic_DNA"/>
</dbReference>
<sequence length="361" mass="38631">MSSTNPYPPQNNTSFPALHLYPLDDSFVPKRIALAGGQRVKIARPPNTKTLPGERNGYFDSRVLSRQHAEVWEEAGKIFIKDVKSSNGTFINGERLSLEGRESEPYELKTDDILEFGVDIVSDDNKTVLHRKVVARVTCVFAGHKPGPGQPPLPHDQFATMSPSSATFNGMGGAPRRPQMPMIHQGLAGLGGMGGGGGRAPGRGLTLDHIFSRLQAELAKSRDTGHDLQVLTGALGGIEETLNGAVPPTGVPPFPDVLPGVSAPRPVSVPAVPQVPPVEGPREDAVAELQAQLREHQQALSAHVEGIRALEGVLAEQEAMKREVRELREFVGVDRRAAEAGKADEAETQEGGEEEGEEGEG</sequence>
<dbReference type="PROSITE" id="PS50006">
    <property type="entry name" value="FHA_DOMAIN"/>
    <property type="match status" value="1"/>
</dbReference>
<dbReference type="PANTHER" id="PTHR15715:SF37">
    <property type="entry name" value="LD47843P"/>
    <property type="match status" value="1"/>
</dbReference>
<evidence type="ECO:0000313" key="4">
    <source>
        <dbReference type="Proteomes" id="UP001215280"/>
    </source>
</evidence>
<feature type="non-terminal residue" evidence="3">
    <location>
        <position position="1"/>
    </location>
</feature>
<keyword evidence="4" id="KW-1185">Reference proteome</keyword>
<dbReference type="Pfam" id="PF00498">
    <property type="entry name" value="FHA"/>
    <property type="match status" value="1"/>
</dbReference>
<comment type="caution">
    <text evidence="3">The sequence shown here is derived from an EMBL/GenBank/DDBJ whole genome shotgun (WGS) entry which is preliminary data.</text>
</comment>
<dbReference type="SMART" id="SM00240">
    <property type="entry name" value="FHA"/>
    <property type="match status" value="1"/>
</dbReference>
<name>A0AAD7MMA8_9AGAR</name>
<evidence type="ECO:0000313" key="3">
    <source>
        <dbReference type="EMBL" id="KAJ7723283.1"/>
    </source>
</evidence>
<gene>
    <name evidence="3" type="ORF">DFH07DRAFT_1005608</name>
</gene>
<dbReference type="InterPro" id="IPR008984">
    <property type="entry name" value="SMAD_FHA_dom_sf"/>
</dbReference>
<reference evidence="3" key="1">
    <citation type="submission" date="2023-03" db="EMBL/GenBank/DDBJ databases">
        <title>Massive genome expansion in bonnet fungi (Mycena s.s.) driven by repeated elements and novel gene families across ecological guilds.</title>
        <authorList>
            <consortium name="Lawrence Berkeley National Laboratory"/>
            <person name="Harder C.B."/>
            <person name="Miyauchi S."/>
            <person name="Viragh M."/>
            <person name="Kuo A."/>
            <person name="Thoen E."/>
            <person name="Andreopoulos B."/>
            <person name="Lu D."/>
            <person name="Skrede I."/>
            <person name="Drula E."/>
            <person name="Henrissat B."/>
            <person name="Morin E."/>
            <person name="Kohler A."/>
            <person name="Barry K."/>
            <person name="LaButti K."/>
            <person name="Morin E."/>
            <person name="Salamov A."/>
            <person name="Lipzen A."/>
            <person name="Mereny Z."/>
            <person name="Hegedus B."/>
            <person name="Baldrian P."/>
            <person name="Stursova M."/>
            <person name="Weitz H."/>
            <person name="Taylor A."/>
            <person name="Grigoriev I.V."/>
            <person name="Nagy L.G."/>
            <person name="Martin F."/>
            <person name="Kauserud H."/>
        </authorList>
    </citation>
    <scope>NUCLEOTIDE SEQUENCE</scope>
    <source>
        <strain evidence="3">CBHHK188m</strain>
    </source>
</reference>
<dbReference type="InterPro" id="IPR051176">
    <property type="entry name" value="Cent_Immune-Sig_Mod"/>
</dbReference>
<dbReference type="Proteomes" id="UP001215280">
    <property type="component" value="Unassembled WGS sequence"/>
</dbReference>
<dbReference type="GO" id="GO:0005737">
    <property type="term" value="C:cytoplasm"/>
    <property type="evidence" value="ECO:0007669"/>
    <property type="project" value="TreeGrafter"/>
</dbReference>
<dbReference type="PANTHER" id="PTHR15715">
    <property type="entry name" value="CENTROSOMAL PROTEIN OF 170 KDA"/>
    <property type="match status" value="1"/>
</dbReference>
<dbReference type="InterPro" id="IPR000253">
    <property type="entry name" value="FHA_dom"/>
</dbReference>
<evidence type="ECO:0000259" key="2">
    <source>
        <dbReference type="PROSITE" id="PS50006"/>
    </source>
</evidence>
<protein>
    <recommendedName>
        <fullName evidence="2">FHA domain-containing protein</fullName>
    </recommendedName>
</protein>
<feature type="domain" description="FHA" evidence="2">
    <location>
        <begin position="40"/>
        <end position="96"/>
    </location>
</feature>
<accession>A0AAD7MMA8</accession>